<dbReference type="PANTHER" id="PTHR11845:SF13">
    <property type="entry name" value="5'-DEOXYNUCLEOTIDASE HDDC2"/>
    <property type="match status" value="1"/>
</dbReference>
<dbReference type="EC" id="3.1.3.89" evidence="8"/>
<dbReference type="PANTHER" id="PTHR11845">
    <property type="entry name" value="5'-DEOXYNUCLEOTIDASE HDDC2"/>
    <property type="match status" value="1"/>
</dbReference>
<keyword evidence="15" id="KW-1185">Reference proteome</keyword>
<dbReference type="OrthoDB" id="10254258at2759"/>
<keyword evidence="12" id="KW-0170">Cobalt</keyword>
<protein>
    <recommendedName>
        <fullName evidence="8">5'-deoxynucleotidase</fullName>
        <ecNumber evidence="8">3.1.3.89</ecNumber>
    </recommendedName>
</protein>
<dbReference type="SUPFAM" id="SSF109604">
    <property type="entry name" value="HD-domain/PDEase-like"/>
    <property type="match status" value="1"/>
</dbReference>
<evidence type="ECO:0000256" key="11">
    <source>
        <dbReference type="ARBA" id="ARBA00022842"/>
    </source>
</evidence>
<keyword evidence="9" id="KW-0479">Metal-binding</keyword>
<evidence type="ECO:0000256" key="2">
    <source>
        <dbReference type="ARBA" id="ARBA00001936"/>
    </source>
</evidence>
<dbReference type="GeneID" id="70233588"/>
<comment type="function">
    <text evidence="5">Catalyzes the dephosphorylation of the nucleoside 5'-monophosphates deoxyadenosine monophosphate (dAMP), deoxycytidine monophosphate (dCMP), deoxyguanosine monophosphate (dGMP) and deoxythymidine monophosphate (dTMP).</text>
</comment>
<evidence type="ECO:0000256" key="8">
    <source>
        <dbReference type="ARBA" id="ARBA00012964"/>
    </source>
</evidence>
<comment type="cofactor">
    <cofactor evidence="3">
        <name>Co(2+)</name>
        <dbReference type="ChEBI" id="CHEBI:48828"/>
    </cofactor>
</comment>
<name>A0A9P8T8G4_9ASCO</name>
<comment type="subunit">
    <text evidence="7">Homodimer.</text>
</comment>
<reference evidence="14" key="1">
    <citation type="journal article" date="2021" name="Open Biol.">
        <title>Shared evolutionary footprints suggest mitochondrial oxidative damage underlies multiple complex I losses in fungi.</title>
        <authorList>
            <person name="Schikora-Tamarit M.A."/>
            <person name="Marcet-Houben M."/>
            <person name="Nosek J."/>
            <person name="Gabaldon T."/>
        </authorList>
    </citation>
    <scope>NUCLEOTIDE SEQUENCE</scope>
    <source>
        <strain evidence="14">CBS6075</strain>
    </source>
</reference>
<dbReference type="SMART" id="SM00471">
    <property type="entry name" value="HDc"/>
    <property type="match status" value="1"/>
</dbReference>
<dbReference type="Gene3D" id="1.10.3210.10">
    <property type="entry name" value="Hypothetical protein af1432"/>
    <property type="match status" value="1"/>
</dbReference>
<evidence type="ECO:0000256" key="1">
    <source>
        <dbReference type="ARBA" id="ARBA00001638"/>
    </source>
</evidence>
<comment type="catalytic activity">
    <reaction evidence="1">
        <text>a 2'-deoxyribonucleoside 5'-phosphate + H2O = a 2'-deoxyribonucleoside + phosphate</text>
        <dbReference type="Rhea" id="RHEA:36167"/>
        <dbReference type="ChEBI" id="CHEBI:15377"/>
        <dbReference type="ChEBI" id="CHEBI:18274"/>
        <dbReference type="ChEBI" id="CHEBI:43474"/>
        <dbReference type="ChEBI" id="CHEBI:65317"/>
        <dbReference type="EC" id="3.1.3.89"/>
    </reaction>
</comment>
<dbReference type="PROSITE" id="PS51831">
    <property type="entry name" value="HD"/>
    <property type="match status" value="1"/>
</dbReference>
<evidence type="ECO:0000256" key="6">
    <source>
        <dbReference type="ARBA" id="ARBA00009999"/>
    </source>
</evidence>
<dbReference type="GO" id="GO:0009159">
    <property type="term" value="P:deoxyribonucleoside monophosphate catabolic process"/>
    <property type="evidence" value="ECO:0007669"/>
    <property type="project" value="UniProtKB-ARBA"/>
</dbReference>
<dbReference type="InterPro" id="IPR039356">
    <property type="entry name" value="YfbR/HDDC2"/>
</dbReference>
<organism evidence="14 15">
    <name type="scientific">Ogataea philodendri</name>
    <dbReference type="NCBI Taxonomy" id="1378263"/>
    <lineage>
        <taxon>Eukaryota</taxon>
        <taxon>Fungi</taxon>
        <taxon>Dikarya</taxon>
        <taxon>Ascomycota</taxon>
        <taxon>Saccharomycotina</taxon>
        <taxon>Pichiomycetes</taxon>
        <taxon>Pichiales</taxon>
        <taxon>Pichiaceae</taxon>
        <taxon>Ogataea</taxon>
    </lineage>
</organism>
<dbReference type="RefSeq" id="XP_046063762.1">
    <property type="nucleotide sequence ID" value="XM_046202402.1"/>
</dbReference>
<comment type="cofactor">
    <cofactor evidence="2">
        <name>Mn(2+)</name>
        <dbReference type="ChEBI" id="CHEBI:29035"/>
    </cofactor>
</comment>
<dbReference type="InterPro" id="IPR006674">
    <property type="entry name" value="HD_domain"/>
</dbReference>
<evidence type="ECO:0000256" key="10">
    <source>
        <dbReference type="ARBA" id="ARBA00022801"/>
    </source>
</evidence>
<dbReference type="EMBL" id="JAEUBE010000137">
    <property type="protein sequence ID" value="KAH3669499.1"/>
    <property type="molecule type" value="Genomic_DNA"/>
</dbReference>
<reference evidence="14" key="2">
    <citation type="submission" date="2021-01" db="EMBL/GenBank/DDBJ databases">
        <authorList>
            <person name="Schikora-Tamarit M.A."/>
        </authorList>
    </citation>
    <scope>NUCLEOTIDE SEQUENCE</scope>
    <source>
        <strain evidence="14">CBS6075</strain>
    </source>
</reference>
<evidence type="ECO:0000313" key="14">
    <source>
        <dbReference type="EMBL" id="KAH3669499.1"/>
    </source>
</evidence>
<evidence type="ECO:0000313" key="15">
    <source>
        <dbReference type="Proteomes" id="UP000769157"/>
    </source>
</evidence>
<evidence type="ECO:0000256" key="12">
    <source>
        <dbReference type="ARBA" id="ARBA00023285"/>
    </source>
</evidence>
<evidence type="ECO:0000256" key="4">
    <source>
        <dbReference type="ARBA" id="ARBA00001946"/>
    </source>
</evidence>
<evidence type="ECO:0000256" key="5">
    <source>
        <dbReference type="ARBA" id="ARBA00004074"/>
    </source>
</evidence>
<dbReference type="GO" id="GO:0002953">
    <property type="term" value="F:5'-deoxynucleotidase activity"/>
    <property type="evidence" value="ECO:0007669"/>
    <property type="project" value="UniProtKB-EC"/>
</dbReference>
<feature type="domain" description="HD" evidence="13">
    <location>
        <begin position="61"/>
        <end position="171"/>
    </location>
</feature>
<evidence type="ECO:0000256" key="3">
    <source>
        <dbReference type="ARBA" id="ARBA00001941"/>
    </source>
</evidence>
<dbReference type="Proteomes" id="UP000769157">
    <property type="component" value="Unassembled WGS sequence"/>
</dbReference>
<sequence length="219" mass="25501">MTTSPWDPREALPQDIRRLLTPPTSGKNYNYINAFYQIVSLLKSQKRTGWVDHQVPNPESIADHMYRMSIIAMSLSKDAFSQTPDLAKCAKIALVHDIAESLVGDIVPHDANVDKTEKNRREYSTIVYLSEVIQPYNKAFSEEIVELWLDYENQRNFEATIVKDIDKYEMLIQAFEYEKSTHKPLDEFFRSRALIKHPEIQSLADSLLEERDTFWNSLK</sequence>
<proteinExistence type="inferred from homology"/>
<evidence type="ECO:0000256" key="9">
    <source>
        <dbReference type="ARBA" id="ARBA00022723"/>
    </source>
</evidence>
<keyword evidence="10" id="KW-0378">Hydrolase</keyword>
<dbReference type="Pfam" id="PF13023">
    <property type="entry name" value="HD_3"/>
    <property type="match status" value="1"/>
</dbReference>
<dbReference type="GO" id="GO:0005737">
    <property type="term" value="C:cytoplasm"/>
    <property type="evidence" value="ECO:0007669"/>
    <property type="project" value="TreeGrafter"/>
</dbReference>
<accession>A0A9P8T8G4</accession>
<keyword evidence="11" id="KW-0460">Magnesium</keyword>
<evidence type="ECO:0000256" key="7">
    <source>
        <dbReference type="ARBA" id="ARBA00011738"/>
    </source>
</evidence>
<dbReference type="GO" id="GO:0046872">
    <property type="term" value="F:metal ion binding"/>
    <property type="evidence" value="ECO:0007669"/>
    <property type="project" value="UniProtKB-KW"/>
</dbReference>
<gene>
    <name evidence="14" type="ORF">OGAPHI_001620</name>
</gene>
<comment type="similarity">
    <text evidence="6">Belongs to the HDDC2 family.</text>
</comment>
<dbReference type="FunFam" id="1.10.3210.10:FF:000011">
    <property type="entry name" value="HD domain-containing protein 2"/>
    <property type="match status" value="1"/>
</dbReference>
<comment type="cofactor">
    <cofactor evidence="4">
        <name>Mg(2+)</name>
        <dbReference type="ChEBI" id="CHEBI:18420"/>
    </cofactor>
</comment>
<evidence type="ECO:0000259" key="13">
    <source>
        <dbReference type="PROSITE" id="PS51831"/>
    </source>
</evidence>
<comment type="caution">
    <text evidence="14">The sequence shown here is derived from an EMBL/GenBank/DDBJ whole genome shotgun (WGS) entry which is preliminary data.</text>
</comment>
<dbReference type="InterPro" id="IPR003607">
    <property type="entry name" value="HD/PDEase_dom"/>
</dbReference>
<dbReference type="AlphaFoldDB" id="A0A9P8T8G4"/>